<dbReference type="RefSeq" id="WP_229723536.1">
    <property type="nucleotide sequence ID" value="NZ_BMOL01000010.1"/>
</dbReference>
<evidence type="ECO:0008006" key="4">
    <source>
        <dbReference type="Google" id="ProtNLM"/>
    </source>
</evidence>
<reference evidence="3" key="1">
    <citation type="journal article" date="2019" name="Int. J. Syst. Evol. Microbiol.">
        <title>The Global Catalogue of Microorganisms (GCM) 10K type strain sequencing project: providing services to taxonomists for standard genome sequencing and annotation.</title>
        <authorList>
            <consortium name="The Broad Institute Genomics Platform"/>
            <consortium name="The Broad Institute Genome Sequencing Center for Infectious Disease"/>
            <person name="Wu L."/>
            <person name="Ma J."/>
        </authorList>
    </citation>
    <scope>NUCLEOTIDE SEQUENCE [LARGE SCALE GENOMIC DNA]</scope>
    <source>
        <strain evidence="3">JCM 15442</strain>
    </source>
</reference>
<name>A0ABQ2GC97_9DEIO</name>
<dbReference type="EMBL" id="BMOL01000010">
    <property type="protein sequence ID" value="GGL84982.1"/>
    <property type="molecule type" value="Genomic_DNA"/>
</dbReference>
<feature type="transmembrane region" description="Helical" evidence="1">
    <location>
        <begin position="15"/>
        <end position="36"/>
    </location>
</feature>
<evidence type="ECO:0000256" key="1">
    <source>
        <dbReference type="SAM" id="Phobius"/>
    </source>
</evidence>
<keyword evidence="1" id="KW-0812">Transmembrane</keyword>
<keyword evidence="3" id="KW-1185">Reference proteome</keyword>
<evidence type="ECO:0000313" key="2">
    <source>
        <dbReference type="EMBL" id="GGL84982.1"/>
    </source>
</evidence>
<gene>
    <name evidence="2" type="ORF">GCM10010840_23590</name>
</gene>
<keyword evidence="1" id="KW-1133">Transmembrane helix</keyword>
<keyword evidence="1" id="KW-0472">Membrane</keyword>
<accession>A0ABQ2GC97</accession>
<dbReference type="Proteomes" id="UP000639973">
    <property type="component" value="Unassembled WGS sequence"/>
</dbReference>
<proteinExistence type="predicted"/>
<organism evidence="2 3">
    <name type="scientific">Deinococcus aerolatus</name>
    <dbReference type="NCBI Taxonomy" id="522487"/>
    <lineage>
        <taxon>Bacteria</taxon>
        <taxon>Thermotogati</taxon>
        <taxon>Deinococcota</taxon>
        <taxon>Deinococci</taxon>
        <taxon>Deinococcales</taxon>
        <taxon>Deinococcaceae</taxon>
        <taxon>Deinococcus</taxon>
    </lineage>
</organism>
<sequence length="172" mass="17752">MGGLSRPALISHPGLGVRVVGGGLAALVLLAAPVALAMPRYRAQAIVQLHYDQGNPLWELDRRVMACSFCHVNEGGGAPWNPFGEAVRAGFRADAAAGQQGKFADVLYTVLKADADADGDGYPDALEVFARTLPGDPASMPDKPLADLQAEFAAAGGVAQYAPKAQKAGAGR</sequence>
<comment type="caution">
    <text evidence="2">The sequence shown here is derived from an EMBL/GenBank/DDBJ whole genome shotgun (WGS) entry which is preliminary data.</text>
</comment>
<evidence type="ECO:0000313" key="3">
    <source>
        <dbReference type="Proteomes" id="UP000639973"/>
    </source>
</evidence>
<protein>
    <recommendedName>
        <fullName evidence="4">Cytochrome c domain-containing protein</fullName>
    </recommendedName>
</protein>